<evidence type="ECO:0000313" key="10">
    <source>
        <dbReference type="Proteomes" id="UP001629156"/>
    </source>
</evidence>
<comment type="similarity">
    <text evidence="1 7">Belongs to the peptidase M3 family.</text>
</comment>
<accession>A0ABW8Z1M6</accession>
<reference evidence="9 10" key="1">
    <citation type="submission" date="2024-06" db="EMBL/GenBank/DDBJ databases">
        <authorList>
            <person name="Kaempfer P."/>
            <person name="Viver T."/>
        </authorList>
    </citation>
    <scope>NUCLEOTIDE SEQUENCE [LARGE SCALE GENOMIC DNA]</scope>
    <source>
        <strain evidence="9 10">ST-119</strain>
    </source>
</reference>
<dbReference type="CDD" id="cd06456">
    <property type="entry name" value="M3A_DCP"/>
    <property type="match status" value="1"/>
</dbReference>
<keyword evidence="5 7" id="KW-0862">Zinc</keyword>
<keyword evidence="10" id="KW-1185">Reference proteome</keyword>
<evidence type="ECO:0000259" key="8">
    <source>
        <dbReference type="Pfam" id="PF01432"/>
    </source>
</evidence>
<dbReference type="EC" id="3.4.24.-" evidence="9"/>
<dbReference type="InterPro" id="IPR045090">
    <property type="entry name" value="Pept_M3A_M3B"/>
</dbReference>
<comment type="cofactor">
    <cofactor evidence="7">
        <name>Zn(2+)</name>
        <dbReference type="ChEBI" id="CHEBI:29105"/>
    </cofactor>
    <text evidence="7">Binds 1 zinc ion.</text>
</comment>
<dbReference type="PANTHER" id="PTHR43660">
    <property type="entry name" value="DIPEPTIDYL CARBOXYPEPTIDASE"/>
    <property type="match status" value="1"/>
</dbReference>
<dbReference type="Pfam" id="PF01432">
    <property type="entry name" value="Peptidase_M3"/>
    <property type="match status" value="1"/>
</dbReference>
<dbReference type="InterPro" id="IPR024077">
    <property type="entry name" value="Neurolysin/TOP_dom2"/>
</dbReference>
<dbReference type="RefSeq" id="WP_408085665.1">
    <property type="nucleotide sequence ID" value="NZ_JBELPZ010000015.1"/>
</dbReference>
<evidence type="ECO:0000256" key="6">
    <source>
        <dbReference type="ARBA" id="ARBA00023049"/>
    </source>
</evidence>
<dbReference type="PANTHER" id="PTHR43660:SF1">
    <property type="entry name" value="DIPEPTIDYL CARBOXYPEPTIDASE"/>
    <property type="match status" value="1"/>
</dbReference>
<evidence type="ECO:0000256" key="3">
    <source>
        <dbReference type="ARBA" id="ARBA00022723"/>
    </source>
</evidence>
<dbReference type="Gene3D" id="1.10.1370.40">
    <property type="match status" value="1"/>
</dbReference>
<evidence type="ECO:0000256" key="1">
    <source>
        <dbReference type="ARBA" id="ARBA00006040"/>
    </source>
</evidence>
<sequence length="707" mass="80059">MSCNRENKAETIGEENPLLAVWDTPYGAPPFEEIKTQHFIPALREAMTVHKEEINAIAHNPAPPTFANTIEALEYSGKLLNRIQVVLSNLNSAETNEELQNAAKEIAPELSSHYDDIYLDARLFSRVKKVWDNQIKEKLTIEQAKLLEKKYKAFIRSGAALSAGQQQRLRKINEELAVLSIAFGANVLADTNNFELVIDNKEDLEGLPETIITAAAGEATEKGKDGKWIFTLHNASVMPFLQYASNRGLRKKIWTAYQNRGNNGDANDNRITIIQMVNLRTEKAQLLGYQTYAEYILEERMAKTPEKVFELMDRLWTPALNKAKAEEADIKALMQKDGLTDDVQPYDWRYYTEKIRAHKYSLDEQALKPYFCLDSVRKGIFMVADSLYGLQFKKTDNAPIYHKDVTAWEVTEKDGKYLGLLYMDFFPRAGKKGGAWMTSYKKERIDDGKRIAPIISIVCNFTKPVGDVPSLLTFDETLTFFHEFGHALHGLLSNVTYESLSGTSVPTDFVELPSQLMENWAAEPEVLKMYAHHYKTGEAIPDDIIAKLQEAATFDQGFATVEYLAAAYLDMDYHNRTKPLTKNVVPFENEAMEKIGLIPSIIPRYRSTYYNHIFSLGYSAGYYSYIWSGVLDSDAFEAFKERSLFDSITAKAFRTQILEKGGTADPAMLYRSFRHADPNITALLKKKGLLPETAEPAEINADTESVE</sequence>
<dbReference type="Gene3D" id="3.40.390.10">
    <property type="entry name" value="Collagenase (Catalytic Domain)"/>
    <property type="match status" value="1"/>
</dbReference>
<keyword evidence="4 7" id="KW-0378">Hydrolase</keyword>
<feature type="domain" description="Peptidase M3A/M3B catalytic" evidence="8">
    <location>
        <begin position="240"/>
        <end position="688"/>
    </location>
</feature>
<proteinExistence type="inferred from homology"/>
<evidence type="ECO:0000256" key="5">
    <source>
        <dbReference type="ARBA" id="ARBA00022833"/>
    </source>
</evidence>
<keyword evidence="6 7" id="KW-0482">Metalloprotease</keyword>
<evidence type="ECO:0000256" key="7">
    <source>
        <dbReference type="RuleBase" id="RU003435"/>
    </source>
</evidence>
<evidence type="ECO:0000313" key="9">
    <source>
        <dbReference type="EMBL" id="MFL9845385.1"/>
    </source>
</evidence>
<dbReference type="SUPFAM" id="SSF55486">
    <property type="entry name" value="Metalloproteases ('zincins'), catalytic domain"/>
    <property type="match status" value="1"/>
</dbReference>
<gene>
    <name evidence="9" type="ORF">ABS766_13235</name>
</gene>
<keyword evidence="2 7" id="KW-0645">Protease</keyword>
<dbReference type="EMBL" id="JBELPZ010000015">
    <property type="protein sequence ID" value="MFL9845385.1"/>
    <property type="molecule type" value="Genomic_DNA"/>
</dbReference>
<keyword evidence="3 7" id="KW-0479">Metal-binding</keyword>
<dbReference type="Gene3D" id="1.10.1370.10">
    <property type="entry name" value="Neurolysin, domain 3"/>
    <property type="match status" value="1"/>
</dbReference>
<comment type="caution">
    <text evidence="9">The sequence shown here is derived from an EMBL/GenBank/DDBJ whole genome shotgun (WGS) entry which is preliminary data.</text>
</comment>
<dbReference type="Proteomes" id="UP001629156">
    <property type="component" value="Unassembled WGS sequence"/>
</dbReference>
<dbReference type="GO" id="GO:0016787">
    <property type="term" value="F:hydrolase activity"/>
    <property type="evidence" value="ECO:0007669"/>
    <property type="project" value="UniProtKB-KW"/>
</dbReference>
<evidence type="ECO:0000256" key="2">
    <source>
        <dbReference type="ARBA" id="ARBA00022670"/>
    </source>
</evidence>
<protein>
    <submittedName>
        <fullName evidence="9">M3 family metallopeptidase</fullName>
        <ecNumber evidence="9">3.4.24.-</ecNumber>
    </submittedName>
</protein>
<dbReference type="InterPro" id="IPR024079">
    <property type="entry name" value="MetalloPept_cat_dom_sf"/>
</dbReference>
<dbReference type="InterPro" id="IPR001567">
    <property type="entry name" value="Pept_M3A_M3B_dom"/>
</dbReference>
<evidence type="ECO:0000256" key="4">
    <source>
        <dbReference type="ARBA" id="ARBA00022801"/>
    </source>
</evidence>
<organism evidence="9 10">
    <name type="scientific">Flavobacterium rhizosphaerae</name>
    <dbReference type="NCBI Taxonomy" id="3163298"/>
    <lineage>
        <taxon>Bacteria</taxon>
        <taxon>Pseudomonadati</taxon>
        <taxon>Bacteroidota</taxon>
        <taxon>Flavobacteriia</taxon>
        <taxon>Flavobacteriales</taxon>
        <taxon>Flavobacteriaceae</taxon>
        <taxon>Flavobacterium</taxon>
    </lineage>
</organism>
<dbReference type="InterPro" id="IPR034005">
    <property type="entry name" value="M3A_DCP"/>
</dbReference>
<name>A0ABW8Z1M6_9FLAO</name>